<dbReference type="EMBL" id="CP027059">
    <property type="protein sequence ID" value="UQZ83191.1"/>
    <property type="molecule type" value="Genomic_DNA"/>
</dbReference>
<feature type="coiled-coil region" evidence="4">
    <location>
        <begin position="99"/>
        <end position="133"/>
    </location>
</feature>
<keyword evidence="6" id="KW-0472">Membrane</keyword>
<dbReference type="InterPro" id="IPR006143">
    <property type="entry name" value="RND_pump_MFP"/>
</dbReference>
<reference evidence="10" key="2">
    <citation type="journal article" date="2021" name="J Anim Sci Technol">
        <title>Complete genome sequence of Paenibacillus konkukensis sp. nov. SK3146 as a potential probiotic strain.</title>
        <authorList>
            <person name="Jung H.I."/>
            <person name="Park S."/>
            <person name="Niu K.M."/>
            <person name="Lee S.W."/>
            <person name="Kothari D."/>
            <person name="Yi K.J."/>
            <person name="Kim S.K."/>
        </authorList>
    </citation>
    <scope>NUCLEOTIDE SEQUENCE</scope>
    <source>
        <strain evidence="10">SK3146</strain>
    </source>
</reference>
<evidence type="ECO:0000256" key="1">
    <source>
        <dbReference type="ARBA" id="ARBA00004196"/>
    </source>
</evidence>
<dbReference type="Pfam" id="PF25967">
    <property type="entry name" value="RND-MFP_C"/>
    <property type="match status" value="1"/>
</dbReference>
<comment type="subcellular location">
    <subcellularLocation>
        <location evidence="1">Cell envelope</location>
    </subcellularLocation>
</comment>
<evidence type="ECO:0000259" key="9">
    <source>
        <dbReference type="Pfam" id="PF25990"/>
    </source>
</evidence>
<evidence type="ECO:0000256" key="6">
    <source>
        <dbReference type="SAM" id="Phobius"/>
    </source>
</evidence>
<feature type="region of interest" description="Disordered" evidence="5">
    <location>
        <begin position="530"/>
        <end position="562"/>
    </location>
</feature>
<dbReference type="InterPro" id="IPR058636">
    <property type="entry name" value="Beta-barrel_YknX"/>
</dbReference>
<dbReference type="InterPro" id="IPR058627">
    <property type="entry name" value="MdtA-like_C"/>
</dbReference>
<dbReference type="Proteomes" id="UP001057134">
    <property type="component" value="Chromosome"/>
</dbReference>
<dbReference type="PANTHER" id="PTHR32347:SF14">
    <property type="entry name" value="EFFLUX SYSTEM COMPONENT YKNX-RELATED"/>
    <property type="match status" value="1"/>
</dbReference>
<evidence type="ECO:0000313" key="11">
    <source>
        <dbReference type="Proteomes" id="UP001057134"/>
    </source>
</evidence>
<feature type="domain" description="YknX-like beta-barrel" evidence="9">
    <location>
        <begin position="375"/>
        <end position="445"/>
    </location>
</feature>
<feature type="compositionally biased region" description="Gly residues" evidence="5">
    <location>
        <begin position="532"/>
        <end position="547"/>
    </location>
</feature>
<proteinExistence type="inferred from homology"/>
<accession>A0ABY4RL18</accession>
<dbReference type="Pfam" id="PF25917">
    <property type="entry name" value="BSH_RND"/>
    <property type="match status" value="1"/>
</dbReference>
<keyword evidence="3 4" id="KW-0175">Coiled coil</keyword>
<organism evidence="10 11">
    <name type="scientific">Paenibacillus konkukensis</name>
    <dbReference type="NCBI Taxonomy" id="2020716"/>
    <lineage>
        <taxon>Bacteria</taxon>
        <taxon>Bacillati</taxon>
        <taxon>Bacillota</taxon>
        <taxon>Bacilli</taxon>
        <taxon>Bacillales</taxon>
        <taxon>Paenibacillaceae</taxon>
        <taxon>Paenibacillus</taxon>
    </lineage>
</organism>
<keyword evidence="6" id="KW-0812">Transmembrane</keyword>
<dbReference type="PANTHER" id="PTHR32347">
    <property type="entry name" value="EFFLUX SYSTEM COMPONENT YKNX-RELATED"/>
    <property type="match status" value="1"/>
</dbReference>
<feature type="domain" description="Multidrug resistance protein MdtA-like C-terminal permuted SH3" evidence="8">
    <location>
        <begin position="453"/>
        <end position="507"/>
    </location>
</feature>
<protein>
    <submittedName>
        <fullName evidence="10">Macrolide export protein MacA</fullName>
    </submittedName>
</protein>
<dbReference type="SUPFAM" id="SSF111369">
    <property type="entry name" value="HlyD-like secretion proteins"/>
    <property type="match status" value="2"/>
</dbReference>
<keyword evidence="6" id="KW-1133">Transmembrane helix</keyword>
<dbReference type="Gene3D" id="2.40.420.20">
    <property type="match status" value="1"/>
</dbReference>
<dbReference type="InterPro" id="IPR050465">
    <property type="entry name" value="UPF0194_transport"/>
</dbReference>
<feature type="transmembrane region" description="Helical" evidence="6">
    <location>
        <begin position="9"/>
        <end position="27"/>
    </location>
</feature>
<evidence type="ECO:0000259" key="7">
    <source>
        <dbReference type="Pfam" id="PF25917"/>
    </source>
</evidence>
<evidence type="ECO:0000256" key="4">
    <source>
        <dbReference type="SAM" id="Coils"/>
    </source>
</evidence>
<dbReference type="Gene3D" id="2.40.50.100">
    <property type="match status" value="1"/>
</dbReference>
<evidence type="ECO:0000256" key="3">
    <source>
        <dbReference type="ARBA" id="ARBA00023054"/>
    </source>
</evidence>
<dbReference type="Gene3D" id="2.40.30.170">
    <property type="match status" value="2"/>
</dbReference>
<feature type="domain" description="Multidrug resistance protein MdtA-like barrel-sandwich hybrid" evidence="7">
    <location>
        <begin position="69"/>
        <end position="154"/>
    </location>
</feature>
<gene>
    <name evidence="10" type="primary">macA_2</name>
    <name evidence="10" type="ORF">SK3146_02352</name>
</gene>
<comment type="similarity">
    <text evidence="2">Belongs to the membrane fusion protein (MFP) (TC 8.A.1) family.</text>
</comment>
<dbReference type="NCBIfam" id="TIGR01730">
    <property type="entry name" value="RND_mfp"/>
    <property type="match status" value="1"/>
</dbReference>
<dbReference type="InterPro" id="IPR058625">
    <property type="entry name" value="MdtA-like_BSH"/>
</dbReference>
<keyword evidence="11" id="KW-1185">Reference proteome</keyword>
<reference evidence="10" key="1">
    <citation type="submission" date="2018-02" db="EMBL/GenBank/DDBJ databases">
        <authorList>
            <person name="Kim S.-K."/>
            <person name="Jung H.-I."/>
            <person name="Lee S.-W."/>
        </authorList>
    </citation>
    <scope>NUCLEOTIDE SEQUENCE</scope>
    <source>
        <strain evidence="10">SK3146</strain>
    </source>
</reference>
<dbReference type="Gene3D" id="1.10.287.470">
    <property type="entry name" value="Helix hairpin bin"/>
    <property type="match status" value="1"/>
</dbReference>
<dbReference type="RefSeq" id="WP_249865251.1">
    <property type="nucleotide sequence ID" value="NZ_CP027059.1"/>
</dbReference>
<evidence type="ECO:0000256" key="2">
    <source>
        <dbReference type="ARBA" id="ARBA00009477"/>
    </source>
</evidence>
<name>A0ABY4RL18_9BACL</name>
<evidence type="ECO:0000259" key="8">
    <source>
        <dbReference type="Pfam" id="PF25967"/>
    </source>
</evidence>
<dbReference type="Pfam" id="PF25990">
    <property type="entry name" value="Beta-barrel_YknX"/>
    <property type="match status" value="1"/>
</dbReference>
<sequence length="562" mass="59985">MGLLRSKKWIAVIIGLALCGGGTYYYLDHKNTKKPAASTEAKTVEIKKGAITSTVSGTSQFEARDVQNIIAPVDGTIKTMNLTRNQQVKKGDVLFVISDLSLEANLQEAQVTLQQQEKDLADLNAQKNNLQIYAPISGLLTLTSNLDTGSNVNKNGRIGSIADNSTLKTKLPFLLEDAVQLKKGDAIDLTVDGFNLTKTAVVESVGQQPKGDASGNKLLDVEITVKNDGTLGSGMNVKGSVTLGGRKAQSTDKGTLEFNNEESILSGASGMISNINIKTGNYVNKGDLIASITNDTLDNDILNKQASIDRQKITINNYQDKLDQLTVTAPFDGIFSTDFANKKSNVLASYPAGSTIEANTQLGAVANLDYMQLPVQVDELDLPNVKVGMKASVKVDSISNKVYEGEVNQVSTVGTTTNGVTFFDVGISVKNDDQLRNGMTATAEIITQDKKDILLLPLEALQQQQGKRYVTLVNADGTKEEKHEIKIGIRNKLYVEVTDGLKEGDKVEIPVTKKSTTTSQADIDKIRQQFQQGGGFPGTGGAGGAGGVQFQRSGSTGGGGNR</sequence>
<evidence type="ECO:0000256" key="5">
    <source>
        <dbReference type="SAM" id="MobiDB-lite"/>
    </source>
</evidence>
<evidence type="ECO:0000313" key="10">
    <source>
        <dbReference type="EMBL" id="UQZ83191.1"/>
    </source>
</evidence>